<name>A0ABU6Z9J9_9FABA</name>
<comment type="caution">
    <text evidence="2">The sequence shown here is derived from an EMBL/GenBank/DDBJ whole genome shotgun (WGS) entry which is preliminary data.</text>
</comment>
<gene>
    <name evidence="2" type="ORF">PIB30_025370</name>
</gene>
<evidence type="ECO:0000313" key="3">
    <source>
        <dbReference type="Proteomes" id="UP001341840"/>
    </source>
</evidence>
<proteinExistence type="predicted"/>
<keyword evidence="3" id="KW-1185">Reference proteome</keyword>
<evidence type="ECO:0000313" key="2">
    <source>
        <dbReference type="EMBL" id="MED6218279.1"/>
    </source>
</evidence>
<sequence length="114" mass="12310">MRWRHDRGAEVAAADFVGVIDEGVKQREGGGLEEEDNDEGGTGPPGRAGPSFPSLGPAPISCYHRVDFVNFGPNSSHFETVPKMTQILLGSGWAGLRAGPGHEHPRYICKDKRL</sequence>
<organism evidence="2 3">
    <name type="scientific">Stylosanthes scabra</name>
    <dbReference type="NCBI Taxonomy" id="79078"/>
    <lineage>
        <taxon>Eukaryota</taxon>
        <taxon>Viridiplantae</taxon>
        <taxon>Streptophyta</taxon>
        <taxon>Embryophyta</taxon>
        <taxon>Tracheophyta</taxon>
        <taxon>Spermatophyta</taxon>
        <taxon>Magnoliopsida</taxon>
        <taxon>eudicotyledons</taxon>
        <taxon>Gunneridae</taxon>
        <taxon>Pentapetalae</taxon>
        <taxon>rosids</taxon>
        <taxon>fabids</taxon>
        <taxon>Fabales</taxon>
        <taxon>Fabaceae</taxon>
        <taxon>Papilionoideae</taxon>
        <taxon>50 kb inversion clade</taxon>
        <taxon>dalbergioids sensu lato</taxon>
        <taxon>Dalbergieae</taxon>
        <taxon>Pterocarpus clade</taxon>
        <taxon>Stylosanthes</taxon>
    </lineage>
</organism>
<accession>A0ABU6Z9J9</accession>
<feature type="region of interest" description="Disordered" evidence="1">
    <location>
        <begin position="20"/>
        <end position="55"/>
    </location>
</feature>
<dbReference type="Proteomes" id="UP001341840">
    <property type="component" value="Unassembled WGS sequence"/>
</dbReference>
<dbReference type="EMBL" id="JASCZI010271953">
    <property type="protein sequence ID" value="MED6218279.1"/>
    <property type="molecule type" value="Genomic_DNA"/>
</dbReference>
<protein>
    <submittedName>
        <fullName evidence="2">Uncharacterized protein</fullName>
    </submittedName>
</protein>
<reference evidence="2 3" key="1">
    <citation type="journal article" date="2023" name="Plants (Basel)">
        <title>Bridging the Gap: Combining Genomics and Transcriptomics Approaches to Understand Stylosanthes scabra, an Orphan Legume from the Brazilian Caatinga.</title>
        <authorList>
            <person name="Ferreira-Neto J.R.C."/>
            <person name="da Silva M.D."/>
            <person name="Binneck E."/>
            <person name="de Melo N.F."/>
            <person name="da Silva R.H."/>
            <person name="de Melo A.L.T.M."/>
            <person name="Pandolfi V."/>
            <person name="Bustamante F.O."/>
            <person name="Brasileiro-Vidal A.C."/>
            <person name="Benko-Iseppon A.M."/>
        </authorList>
    </citation>
    <scope>NUCLEOTIDE SEQUENCE [LARGE SCALE GENOMIC DNA]</scope>
    <source>
        <tissue evidence="2">Leaves</tissue>
    </source>
</reference>
<evidence type="ECO:0000256" key="1">
    <source>
        <dbReference type="SAM" id="MobiDB-lite"/>
    </source>
</evidence>